<dbReference type="PROSITE" id="PS00107">
    <property type="entry name" value="PROTEIN_KINASE_ATP"/>
    <property type="match status" value="1"/>
</dbReference>
<keyword evidence="16" id="KW-1185">Reference proteome</keyword>
<accession>A0A0F6R077</accession>
<evidence type="ECO:0000259" key="12">
    <source>
        <dbReference type="PROSITE" id="PS50011"/>
    </source>
</evidence>
<dbReference type="CDD" id="cd06577">
    <property type="entry name" value="PASTA_pknB"/>
    <property type="match status" value="4"/>
</dbReference>
<dbReference type="GO" id="GO:0005524">
    <property type="term" value="F:ATP binding"/>
    <property type="evidence" value="ECO:0007669"/>
    <property type="project" value="UniProtKB-UniRule"/>
</dbReference>
<evidence type="ECO:0000256" key="3">
    <source>
        <dbReference type="ARBA" id="ARBA00022679"/>
    </source>
</evidence>
<dbReference type="FunFam" id="1.10.510.10:FF:000021">
    <property type="entry name" value="Serine/threonine protein kinase"/>
    <property type="match status" value="1"/>
</dbReference>
<evidence type="ECO:0000256" key="11">
    <source>
        <dbReference type="SAM" id="Phobius"/>
    </source>
</evidence>
<dbReference type="Pfam" id="PF00069">
    <property type="entry name" value="Pkinase"/>
    <property type="match status" value="1"/>
</dbReference>
<dbReference type="FunFam" id="3.30.200.20:FF:000035">
    <property type="entry name" value="Serine/threonine protein kinase Stk1"/>
    <property type="match status" value="1"/>
</dbReference>
<evidence type="ECO:0000256" key="1">
    <source>
        <dbReference type="ARBA" id="ARBA00012513"/>
    </source>
</evidence>
<dbReference type="CDD" id="cd14014">
    <property type="entry name" value="STKc_PknB_like"/>
    <property type="match status" value="1"/>
</dbReference>
<keyword evidence="11" id="KW-0812">Transmembrane</keyword>
<dbReference type="RefSeq" id="WP_046438275.1">
    <property type="nucleotide sequence ID" value="NZ_CP011312.1"/>
</dbReference>
<gene>
    <name evidence="15" type="primary">pknB</name>
    <name evidence="15" type="ORF">NCTC949_00663</name>
    <name evidence="14" type="ORF">UL82_00145</name>
</gene>
<dbReference type="InterPro" id="IPR017441">
    <property type="entry name" value="Protein_kinase_ATP_BS"/>
</dbReference>
<evidence type="ECO:0000256" key="6">
    <source>
        <dbReference type="ARBA" id="ARBA00022777"/>
    </source>
</evidence>
<feature type="domain" description="Protein kinase" evidence="12">
    <location>
        <begin position="9"/>
        <end position="278"/>
    </location>
</feature>
<keyword evidence="5 10" id="KW-0547">Nucleotide-binding</keyword>
<dbReference type="GO" id="GO:0004674">
    <property type="term" value="F:protein serine/threonine kinase activity"/>
    <property type="evidence" value="ECO:0007669"/>
    <property type="project" value="UniProtKB-KW"/>
</dbReference>
<dbReference type="SUPFAM" id="SSF56112">
    <property type="entry name" value="Protein kinase-like (PK-like)"/>
    <property type="match status" value="1"/>
</dbReference>
<evidence type="ECO:0000256" key="8">
    <source>
        <dbReference type="ARBA" id="ARBA00047899"/>
    </source>
</evidence>
<proteinExistence type="predicted"/>
<keyword evidence="7 10" id="KW-0067">ATP-binding</keyword>
<keyword evidence="11" id="KW-0472">Membrane</keyword>
<feature type="transmembrane region" description="Helical" evidence="11">
    <location>
        <begin position="344"/>
        <end position="364"/>
    </location>
</feature>
<reference evidence="14 16" key="1">
    <citation type="journal article" date="2015" name="Genome Announc.">
        <title>Complete Genome Sequence of Corynebacterium kutscheri DSM 20755, a Corynebacterial Type Strain with Remarkably Low G+C Content of Chromosomal DNA.</title>
        <authorList>
            <person name="Ruckert C."/>
            <person name="Albersmeier A."/>
            <person name="Winkler A."/>
            <person name="Tauch A."/>
        </authorList>
    </citation>
    <scope>NUCLEOTIDE SEQUENCE [LARGE SCALE GENOMIC DNA]</scope>
    <source>
        <strain evidence="14 16">DSM 20755</strain>
    </source>
</reference>
<dbReference type="Proteomes" id="UP000271380">
    <property type="component" value="Chromosome"/>
</dbReference>
<name>A0A0F6R077_9CORY</name>
<protein>
    <recommendedName>
        <fullName evidence="1">non-specific serine/threonine protein kinase</fullName>
        <ecNumber evidence="1">2.7.11.1</ecNumber>
    </recommendedName>
</protein>
<dbReference type="KEGG" id="cku:UL82_00145"/>
<evidence type="ECO:0000259" key="13">
    <source>
        <dbReference type="PROSITE" id="PS51178"/>
    </source>
</evidence>
<dbReference type="EMBL" id="LR134377">
    <property type="protein sequence ID" value="VEH05540.1"/>
    <property type="molecule type" value="Genomic_DNA"/>
</dbReference>
<dbReference type="AlphaFoldDB" id="A0A0F6R077"/>
<dbReference type="PANTHER" id="PTHR43289">
    <property type="entry name" value="MITOGEN-ACTIVATED PROTEIN KINASE KINASE KINASE 20-RELATED"/>
    <property type="match status" value="1"/>
</dbReference>
<evidence type="ECO:0000256" key="5">
    <source>
        <dbReference type="ARBA" id="ARBA00022741"/>
    </source>
</evidence>
<evidence type="ECO:0000313" key="16">
    <source>
        <dbReference type="Proteomes" id="UP000033457"/>
    </source>
</evidence>
<keyword evidence="6 14" id="KW-0418">Kinase</keyword>
<dbReference type="Gene3D" id="3.30.10.20">
    <property type="match status" value="4"/>
</dbReference>
<evidence type="ECO:0000256" key="10">
    <source>
        <dbReference type="PROSITE-ProRule" id="PRU10141"/>
    </source>
</evidence>
<feature type="domain" description="PASTA" evidence="13">
    <location>
        <begin position="370"/>
        <end position="436"/>
    </location>
</feature>
<comment type="catalytic activity">
    <reaction evidence="9">
        <text>L-seryl-[protein] + ATP = O-phospho-L-seryl-[protein] + ADP + H(+)</text>
        <dbReference type="Rhea" id="RHEA:17989"/>
        <dbReference type="Rhea" id="RHEA-COMP:9863"/>
        <dbReference type="Rhea" id="RHEA-COMP:11604"/>
        <dbReference type="ChEBI" id="CHEBI:15378"/>
        <dbReference type="ChEBI" id="CHEBI:29999"/>
        <dbReference type="ChEBI" id="CHEBI:30616"/>
        <dbReference type="ChEBI" id="CHEBI:83421"/>
        <dbReference type="ChEBI" id="CHEBI:456216"/>
        <dbReference type="EC" id="2.7.11.1"/>
    </reaction>
</comment>
<sequence length="648" mass="68916">MTETIANRYVLGEIIGTGGMSVVFSAQDTLLGREVAVKMLRAELSRDINSRERFRKEALNSGRLNHPAIVAVYDTGEVDRGGVETPYIVMERVIGRTLRDIVRNDGALSPNQAAAMLIPVCQALAISHQAGIIHRDIKPANIMITNTGAVKIMDFGIARALDDATSAMTQTSAVIGTAQYLSPEQARGKTADARSDIYALGCVLYEMLTGKPPFQGESPLSVAYQHVQDDPAHPSESIPGLTPTAALNVDAVVLTAMAKHPGDRYQSAEEMAADLERLERNAVTEAARHHVVLPSEQAASTTHINQAIAPATEVIAPSTTMYEANGALSNDSEPQKSNRALKTIAALLAVVVLVIAGFFSYDFFSENGFSRSVVTLPNLVGETQSDAVTELEHLGLQVTVNNEPNPNIERGEVVRSNPASGSRVQKGSTVTITVSSGREVTEVPDLTGKTIAEAADVLKNAGLELESQVRESSSDVIEEGKIVEQTPSGGSQVSRGSKVVITVSTGEATQRVPVISGMQWSQAQGNLTALHFEPIVEYVDSSEPEGTVVSVESEGAQKKEGSTVRVQVSNAMLITMPNITRLDPTAAQAALESLGWHGHLVTGETVKTAALVDRGLIGAQDPASGAKVRKDATITIRVYEFDLTVIGQ</sequence>
<dbReference type="SUPFAM" id="SSF54184">
    <property type="entry name" value="Penicillin-binding protein 2x (pbp-2x), c-terminal domain"/>
    <property type="match status" value="2"/>
</dbReference>
<dbReference type="InterPro" id="IPR011009">
    <property type="entry name" value="Kinase-like_dom_sf"/>
</dbReference>
<keyword evidence="4" id="KW-0677">Repeat</keyword>
<dbReference type="HOGENOM" id="CLU_000288_135_2_11"/>
<dbReference type="NCBIfam" id="NF033483">
    <property type="entry name" value="PknB_PASTA_kin"/>
    <property type="match status" value="1"/>
</dbReference>
<evidence type="ECO:0000313" key="17">
    <source>
        <dbReference type="Proteomes" id="UP000271380"/>
    </source>
</evidence>
<dbReference type="InterPro" id="IPR000719">
    <property type="entry name" value="Prot_kinase_dom"/>
</dbReference>
<dbReference type="Gene3D" id="1.10.510.10">
    <property type="entry name" value="Transferase(Phosphotransferase) domain 1"/>
    <property type="match status" value="1"/>
</dbReference>
<keyword evidence="3 14" id="KW-0808">Transferase</keyword>
<dbReference type="PROSITE" id="PS50011">
    <property type="entry name" value="PROTEIN_KINASE_DOM"/>
    <property type="match status" value="1"/>
</dbReference>
<dbReference type="InterPro" id="IPR005543">
    <property type="entry name" value="PASTA_dom"/>
</dbReference>
<dbReference type="SMART" id="SM00740">
    <property type="entry name" value="PASTA"/>
    <property type="match status" value="4"/>
</dbReference>
<dbReference type="Pfam" id="PF03793">
    <property type="entry name" value="PASTA"/>
    <property type="match status" value="4"/>
</dbReference>
<feature type="binding site" evidence="10">
    <location>
        <position position="38"/>
    </location>
    <ligand>
        <name>ATP</name>
        <dbReference type="ChEBI" id="CHEBI:30616"/>
    </ligand>
</feature>
<dbReference type="GO" id="GO:0045717">
    <property type="term" value="P:negative regulation of fatty acid biosynthetic process"/>
    <property type="evidence" value="ECO:0007669"/>
    <property type="project" value="UniProtKB-ARBA"/>
</dbReference>
<dbReference type="Gene3D" id="3.30.200.20">
    <property type="entry name" value="Phosphorylase Kinase, domain 1"/>
    <property type="match status" value="1"/>
</dbReference>
<dbReference type="InterPro" id="IPR008271">
    <property type="entry name" value="Ser/Thr_kinase_AS"/>
</dbReference>
<evidence type="ECO:0000256" key="4">
    <source>
        <dbReference type="ARBA" id="ARBA00022737"/>
    </source>
</evidence>
<dbReference type="PROSITE" id="PS51178">
    <property type="entry name" value="PASTA"/>
    <property type="match status" value="3"/>
</dbReference>
<feature type="domain" description="PASTA" evidence="13">
    <location>
        <begin position="437"/>
        <end position="505"/>
    </location>
</feature>
<evidence type="ECO:0000313" key="14">
    <source>
        <dbReference type="EMBL" id="AKE40273.1"/>
    </source>
</evidence>
<evidence type="ECO:0000256" key="9">
    <source>
        <dbReference type="ARBA" id="ARBA00048679"/>
    </source>
</evidence>
<dbReference type="OrthoDB" id="9762169at2"/>
<feature type="domain" description="PASTA" evidence="13">
    <location>
        <begin position="506"/>
        <end position="570"/>
    </location>
</feature>
<evidence type="ECO:0000256" key="7">
    <source>
        <dbReference type="ARBA" id="ARBA00022840"/>
    </source>
</evidence>
<evidence type="ECO:0000313" key="15">
    <source>
        <dbReference type="EMBL" id="VEH05540.1"/>
    </source>
</evidence>
<organism evidence="14 16">
    <name type="scientific">Corynebacterium kutscheri</name>
    <dbReference type="NCBI Taxonomy" id="35755"/>
    <lineage>
        <taxon>Bacteria</taxon>
        <taxon>Bacillati</taxon>
        <taxon>Actinomycetota</taxon>
        <taxon>Actinomycetes</taxon>
        <taxon>Mycobacteriales</taxon>
        <taxon>Corynebacteriaceae</taxon>
        <taxon>Corynebacterium</taxon>
    </lineage>
</organism>
<reference evidence="15 17" key="2">
    <citation type="submission" date="2018-12" db="EMBL/GenBank/DDBJ databases">
        <authorList>
            <consortium name="Pathogen Informatics"/>
        </authorList>
    </citation>
    <scope>NUCLEOTIDE SEQUENCE [LARGE SCALE GENOMIC DNA]</scope>
    <source>
        <strain evidence="15 17">NCTC949</strain>
    </source>
</reference>
<dbReference type="PANTHER" id="PTHR43289:SF6">
    <property type="entry name" value="SERINE_THREONINE-PROTEIN KINASE NEKL-3"/>
    <property type="match status" value="1"/>
</dbReference>
<keyword evidence="2 14" id="KW-0723">Serine/threonine-protein kinase</keyword>
<dbReference type="EMBL" id="CP011312">
    <property type="protein sequence ID" value="AKE40273.1"/>
    <property type="molecule type" value="Genomic_DNA"/>
</dbReference>
<evidence type="ECO:0000256" key="2">
    <source>
        <dbReference type="ARBA" id="ARBA00022527"/>
    </source>
</evidence>
<dbReference type="PROSITE" id="PS00108">
    <property type="entry name" value="PROTEIN_KINASE_ST"/>
    <property type="match status" value="1"/>
</dbReference>
<dbReference type="STRING" id="35755.UL82_00145"/>
<keyword evidence="11" id="KW-1133">Transmembrane helix</keyword>
<dbReference type="EC" id="2.7.11.1" evidence="1"/>
<dbReference type="SMART" id="SM00220">
    <property type="entry name" value="S_TKc"/>
    <property type="match status" value="1"/>
</dbReference>
<dbReference type="Proteomes" id="UP000033457">
    <property type="component" value="Chromosome"/>
</dbReference>
<comment type="catalytic activity">
    <reaction evidence="8">
        <text>L-threonyl-[protein] + ATP = O-phospho-L-threonyl-[protein] + ADP + H(+)</text>
        <dbReference type="Rhea" id="RHEA:46608"/>
        <dbReference type="Rhea" id="RHEA-COMP:11060"/>
        <dbReference type="Rhea" id="RHEA-COMP:11605"/>
        <dbReference type="ChEBI" id="CHEBI:15378"/>
        <dbReference type="ChEBI" id="CHEBI:30013"/>
        <dbReference type="ChEBI" id="CHEBI:30616"/>
        <dbReference type="ChEBI" id="CHEBI:61977"/>
        <dbReference type="ChEBI" id="CHEBI:456216"/>
        <dbReference type="EC" id="2.7.11.1"/>
    </reaction>
</comment>